<reference evidence="1" key="1">
    <citation type="submission" date="2021-01" db="EMBL/GenBank/DDBJ databases">
        <authorList>
            <consortium name="Genoscope - CEA"/>
            <person name="William W."/>
        </authorList>
    </citation>
    <scope>NUCLEOTIDE SEQUENCE</scope>
</reference>
<evidence type="ECO:0000313" key="2">
    <source>
        <dbReference type="Proteomes" id="UP000689195"/>
    </source>
</evidence>
<gene>
    <name evidence="1" type="ORF">PPENT_87.1.T1600003</name>
</gene>
<name>A0A8S1YA93_9CILI</name>
<dbReference type="AlphaFoldDB" id="A0A8S1YA93"/>
<protein>
    <submittedName>
        <fullName evidence="1">Uncharacterized protein</fullName>
    </submittedName>
</protein>
<dbReference type="OrthoDB" id="5819478at2759"/>
<dbReference type="EMBL" id="CAJJDO010000160">
    <property type="protein sequence ID" value="CAD8210570.1"/>
    <property type="molecule type" value="Genomic_DNA"/>
</dbReference>
<proteinExistence type="predicted"/>
<comment type="caution">
    <text evidence="1">The sequence shown here is derived from an EMBL/GenBank/DDBJ whole genome shotgun (WGS) entry which is preliminary data.</text>
</comment>
<accession>A0A8S1YA93</accession>
<organism evidence="1 2">
    <name type="scientific">Paramecium pentaurelia</name>
    <dbReference type="NCBI Taxonomy" id="43138"/>
    <lineage>
        <taxon>Eukaryota</taxon>
        <taxon>Sar</taxon>
        <taxon>Alveolata</taxon>
        <taxon>Ciliophora</taxon>
        <taxon>Intramacronucleata</taxon>
        <taxon>Oligohymenophorea</taxon>
        <taxon>Peniculida</taxon>
        <taxon>Parameciidae</taxon>
        <taxon>Paramecium</taxon>
    </lineage>
</organism>
<sequence>MVEKTPDKDAKINSVYQKFKDCFNKVIMTLYHYETSEEIPNKNLNQSYIIQKKLPSIKINTAQLTLMLVLSFTKHSLQKGKNNFVRQQILFKNWRFDKLSFFLQLKNQQEIFEQWEPQFIQIQKL</sequence>
<keyword evidence="2" id="KW-1185">Reference proteome</keyword>
<dbReference type="Proteomes" id="UP000689195">
    <property type="component" value="Unassembled WGS sequence"/>
</dbReference>
<evidence type="ECO:0000313" key="1">
    <source>
        <dbReference type="EMBL" id="CAD8210570.1"/>
    </source>
</evidence>